<evidence type="ECO:0008006" key="5">
    <source>
        <dbReference type="Google" id="ProtNLM"/>
    </source>
</evidence>
<keyword evidence="4" id="KW-1185">Reference proteome</keyword>
<name>A0AA39GNH2_SARSR</name>
<reference evidence="3" key="1">
    <citation type="submission" date="2022-10" db="EMBL/GenBank/DDBJ databases">
        <title>Determination and structural analysis of whole genome sequence of Sarocladium strictum F4-1.</title>
        <authorList>
            <person name="Hu L."/>
            <person name="Jiang Y."/>
        </authorList>
    </citation>
    <scope>NUCLEOTIDE SEQUENCE</scope>
    <source>
        <strain evidence="3">F4-1</strain>
    </source>
</reference>
<feature type="region of interest" description="Disordered" evidence="1">
    <location>
        <begin position="251"/>
        <end position="292"/>
    </location>
</feature>
<dbReference type="Pfam" id="PF03596">
    <property type="entry name" value="Cad"/>
    <property type="match status" value="1"/>
</dbReference>
<keyword evidence="2" id="KW-0812">Transmembrane</keyword>
<comment type="caution">
    <text evidence="3">The sequence shown here is derived from an EMBL/GenBank/DDBJ whole genome shotgun (WGS) entry which is preliminary data.</text>
</comment>
<accession>A0AA39GNH2</accession>
<feature type="compositionally biased region" description="Polar residues" evidence="1">
    <location>
        <begin position="269"/>
        <end position="282"/>
    </location>
</feature>
<sequence length="292" mass="31993">MEFGQTLATACSSFAITNIDDIFVLVTFFAEASTSDTLTPLKIAIGQYLGFSVIIIISMAGYGASFLFDPEPIGFLGLLPVSLGVWKLMGLVFKDMDAPPAKLGAKTSLKAIATVASVTLMNGGDNIGTYIPLFSQAKGAEIAVYIVVYYILLGIWILAAWLIMRERHVVYLAQRYARRFVPFLYVGLGIFIIISSECYPWSIKQINDDLEPSRINNPGTVILGVMTTLLLLCGYGFMLFMRLRARTREQSPRSAVTEQAVDEAEADQSESTQVPETETRSNCPRVVEGRGG</sequence>
<evidence type="ECO:0000256" key="2">
    <source>
        <dbReference type="SAM" id="Phobius"/>
    </source>
</evidence>
<feature type="transmembrane region" description="Helical" evidence="2">
    <location>
        <begin position="75"/>
        <end position="93"/>
    </location>
</feature>
<proteinExistence type="predicted"/>
<feature type="transmembrane region" description="Helical" evidence="2">
    <location>
        <begin position="183"/>
        <end position="202"/>
    </location>
</feature>
<protein>
    <recommendedName>
        <fullName evidence="5">Cadmium resistance transporter</fullName>
    </recommendedName>
</protein>
<feature type="transmembrane region" description="Helical" evidence="2">
    <location>
        <begin position="222"/>
        <end position="243"/>
    </location>
</feature>
<keyword evidence="2" id="KW-0472">Membrane</keyword>
<gene>
    <name evidence="3" type="ORF">NLU13_2792</name>
</gene>
<dbReference type="EMBL" id="JAPDFR010000002">
    <property type="protein sequence ID" value="KAK0389217.1"/>
    <property type="molecule type" value="Genomic_DNA"/>
</dbReference>
<evidence type="ECO:0000313" key="4">
    <source>
        <dbReference type="Proteomes" id="UP001175261"/>
    </source>
</evidence>
<keyword evidence="2" id="KW-1133">Transmembrane helix</keyword>
<evidence type="ECO:0000313" key="3">
    <source>
        <dbReference type="EMBL" id="KAK0389217.1"/>
    </source>
</evidence>
<feature type="transmembrane region" description="Helical" evidence="2">
    <location>
        <begin position="142"/>
        <end position="163"/>
    </location>
</feature>
<dbReference type="Proteomes" id="UP001175261">
    <property type="component" value="Unassembled WGS sequence"/>
</dbReference>
<dbReference type="InterPro" id="IPR004676">
    <property type="entry name" value="Cd-R_transporter"/>
</dbReference>
<evidence type="ECO:0000256" key="1">
    <source>
        <dbReference type="SAM" id="MobiDB-lite"/>
    </source>
</evidence>
<feature type="transmembrane region" description="Helical" evidence="2">
    <location>
        <begin position="48"/>
        <end position="68"/>
    </location>
</feature>
<organism evidence="3 4">
    <name type="scientific">Sarocladium strictum</name>
    <name type="common">Black bundle disease fungus</name>
    <name type="synonym">Acremonium strictum</name>
    <dbReference type="NCBI Taxonomy" id="5046"/>
    <lineage>
        <taxon>Eukaryota</taxon>
        <taxon>Fungi</taxon>
        <taxon>Dikarya</taxon>
        <taxon>Ascomycota</taxon>
        <taxon>Pezizomycotina</taxon>
        <taxon>Sordariomycetes</taxon>
        <taxon>Hypocreomycetidae</taxon>
        <taxon>Hypocreales</taxon>
        <taxon>Sarocladiaceae</taxon>
        <taxon>Sarocladium</taxon>
    </lineage>
</organism>
<dbReference type="AlphaFoldDB" id="A0AA39GNH2"/>